<name>A0A8F5ZF89_METHU</name>
<comment type="catalytic activity">
    <reaction evidence="1">
        <text>ATP + protein L-histidine = ADP + protein N-phospho-L-histidine.</text>
        <dbReference type="EC" id="2.7.13.3"/>
    </reaction>
</comment>
<dbReference type="GO" id="GO:0006355">
    <property type="term" value="P:regulation of DNA-templated transcription"/>
    <property type="evidence" value="ECO:0007669"/>
    <property type="project" value="InterPro"/>
</dbReference>
<dbReference type="PANTHER" id="PTHR43304:SF1">
    <property type="entry name" value="PAC DOMAIN-CONTAINING PROTEIN"/>
    <property type="match status" value="1"/>
</dbReference>
<dbReference type="Pfam" id="PF13426">
    <property type="entry name" value="PAS_9"/>
    <property type="match status" value="1"/>
</dbReference>
<feature type="domain" description="Response regulatory" evidence="8">
    <location>
        <begin position="29"/>
        <end position="144"/>
    </location>
</feature>
<feature type="domain" description="PAS" evidence="9">
    <location>
        <begin position="160"/>
        <end position="213"/>
    </location>
</feature>
<dbReference type="Pfam" id="PF00989">
    <property type="entry name" value="PAS"/>
    <property type="match status" value="3"/>
</dbReference>
<evidence type="ECO:0000256" key="1">
    <source>
        <dbReference type="ARBA" id="ARBA00000085"/>
    </source>
</evidence>
<dbReference type="InterPro" id="IPR000014">
    <property type="entry name" value="PAS"/>
</dbReference>
<evidence type="ECO:0000256" key="3">
    <source>
        <dbReference type="ARBA" id="ARBA00022553"/>
    </source>
</evidence>
<evidence type="ECO:0000259" key="8">
    <source>
        <dbReference type="PROSITE" id="PS50110"/>
    </source>
</evidence>
<dbReference type="Pfam" id="PF02518">
    <property type="entry name" value="HATPase_c"/>
    <property type="match status" value="1"/>
</dbReference>
<feature type="domain" description="PAC" evidence="10">
    <location>
        <begin position="500"/>
        <end position="551"/>
    </location>
</feature>
<dbReference type="SMART" id="SM00448">
    <property type="entry name" value="REC"/>
    <property type="match status" value="1"/>
</dbReference>
<dbReference type="GO" id="GO:0000160">
    <property type="term" value="P:phosphorelay signal transduction system"/>
    <property type="evidence" value="ECO:0007669"/>
    <property type="project" value="InterPro"/>
</dbReference>
<dbReference type="OrthoDB" id="71385at2157"/>
<dbReference type="EC" id="2.7.13.3" evidence="2"/>
<feature type="coiled-coil region" evidence="7">
    <location>
        <begin position="939"/>
        <end position="968"/>
    </location>
</feature>
<dbReference type="SMART" id="SM00387">
    <property type="entry name" value="HATPase_c"/>
    <property type="match status" value="1"/>
</dbReference>
<feature type="domain" description="PAC" evidence="10">
    <location>
        <begin position="247"/>
        <end position="299"/>
    </location>
</feature>
<gene>
    <name evidence="11" type="ORF">KSK55_02185</name>
</gene>
<evidence type="ECO:0000259" key="9">
    <source>
        <dbReference type="PROSITE" id="PS50112"/>
    </source>
</evidence>
<dbReference type="InterPro" id="IPR003018">
    <property type="entry name" value="GAF"/>
</dbReference>
<keyword evidence="7" id="KW-0175">Coiled coil</keyword>
<feature type="domain" description="PAS" evidence="9">
    <location>
        <begin position="552"/>
        <end position="624"/>
    </location>
</feature>
<dbReference type="CDD" id="cd00156">
    <property type="entry name" value="REC"/>
    <property type="match status" value="1"/>
</dbReference>
<accession>A0A8F5ZF89</accession>
<dbReference type="InterPro" id="IPR013655">
    <property type="entry name" value="PAS_fold_3"/>
</dbReference>
<dbReference type="SMART" id="SM00091">
    <property type="entry name" value="PAS"/>
    <property type="match status" value="5"/>
</dbReference>
<dbReference type="PROSITE" id="PS50110">
    <property type="entry name" value="RESPONSE_REGULATORY"/>
    <property type="match status" value="1"/>
</dbReference>
<dbReference type="CDD" id="cd00130">
    <property type="entry name" value="PAS"/>
    <property type="match status" value="5"/>
</dbReference>
<dbReference type="NCBIfam" id="TIGR00229">
    <property type="entry name" value="sensory_box"/>
    <property type="match status" value="6"/>
</dbReference>
<dbReference type="InterPro" id="IPR003594">
    <property type="entry name" value="HATPase_dom"/>
</dbReference>
<organism evidence="11 12">
    <name type="scientific">Methanospirillum hungatei</name>
    <dbReference type="NCBI Taxonomy" id="2203"/>
    <lineage>
        <taxon>Archaea</taxon>
        <taxon>Methanobacteriati</taxon>
        <taxon>Methanobacteriota</taxon>
        <taxon>Stenosarchaea group</taxon>
        <taxon>Methanomicrobia</taxon>
        <taxon>Methanomicrobiales</taxon>
        <taxon>Methanospirillaceae</taxon>
        <taxon>Methanospirillum</taxon>
    </lineage>
</organism>
<dbReference type="Pfam" id="PF00072">
    <property type="entry name" value="Response_reg"/>
    <property type="match status" value="1"/>
</dbReference>
<evidence type="ECO:0000256" key="2">
    <source>
        <dbReference type="ARBA" id="ARBA00012438"/>
    </source>
</evidence>
<dbReference type="SMART" id="SM00065">
    <property type="entry name" value="GAF"/>
    <property type="match status" value="1"/>
</dbReference>
<dbReference type="Pfam" id="PF08447">
    <property type="entry name" value="PAS_3"/>
    <property type="match status" value="1"/>
</dbReference>
<feature type="domain" description="PAS" evidence="9">
    <location>
        <begin position="678"/>
        <end position="725"/>
    </location>
</feature>
<dbReference type="EMBL" id="CP077107">
    <property type="protein sequence ID" value="QXO95245.1"/>
    <property type="molecule type" value="Genomic_DNA"/>
</dbReference>
<keyword evidence="3 6" id="KW-0597">Phosphoprotein</keyword>
<dbReference type="InterPro" id="IPR001789">
    <property type="entry name" value="Sig_transdc_resp-reg_receiver"/>
</dbReference>
<evidence type="ECO:0000313" key="11">
    <source>
        <dbReference type="EMBL" id="QXO95245.1"/>
    </source>
</evidence>
<dbReference type="Pfam" id="PF01590">
    <property type="entry name" value="GAF"/>
    <property type="match status" value="1"/>
</dbReference>
<feature type="modified residue" description="4-aspartylphosphate" evidence="6">
    <location>
        <position position="79"/>
    </location>
</feature>
<dbReference type="PANTHER" id="PTHR43304">
    <property type="entry name" value="PHYTOCHROME-LIKE PROTEIN CPH1"/>
    <property type="match status" value="1"/>
</dbReference>
<evidence type="ECO:0000256" key="5">
    <source>
        <dbReference type="ARBA" id="ARBA00022777"/>
    </source>
</evidence>
<feature type="domain" description="PAC" evidence="10">
    <location>
        <begin position="1040"/>
        <end position="1092"/>
    </location>
</feature>
<dbReference type="PROSITE" id="PS50113">
    <property type="entry name" value="PAC"/>
    <property type="match status" value="4"/>
</dbReference>
<evidence type="ECO:0000313" key="12">
    <source>
        <dbReference type="Proteomes" id="UP000694228"/>
    </source>
</evidence>
<keyword evidence="5" id="KW-0418">Kinase</keyword>
<dbReference type="GO" id="GO:0004673">
    <property type="term" value="F:protein histidine kinase activity"/>
    <property type="evidence" value="ECO:0007669"/>
    <property type="project" value="UniProtKB-EC"/>
</dbReference>
<dbReference type="SMART" id="SM00086">
    <property type="entry name" value="PAC"/>
    <property type="match status" value="5"/>
</dbReference>
<evidence type="ECO:0000256" key="7">
    <source>
        <dbReference type="SAM" id="Coils"/>
    </source>
</evidence>
<proteinExistence type="predicted"/>
<evidence type="ECO:0000256" key="6">
    <source>
        <dbReference type="PROSITE-ProRule" id="PRU00169"/>
    </source>
</evidence>
<reference evidence="11 12" key="1">
    <citation type="submission" date="2021-06" db="EMBL/GenBank/DDBJ databases">
        <title>Complete genome sequence of the secondary alcohol utilizing methanogen Methanospirillum hungatei strain GP1.</title>
        <authorList>
            <person name="Day L.A."/>
            <person name="Costa K.C."/>
        </authorList>
    </citation>
    <scope>NUCLEOTIDE SEQUENCE [LARGE SCALE GENOMIC DNA]</scope>
    <source>
        <strain evidence="11 12">GP1</strain>
    </source>
</reference>
<feature type="domain" description="PAC" evidence="10">
    <location>
        <begin position="375"/>
        <end position="425"/>
    </location>
</feature>
<dbReference type="InterPro" id="IPR013767">
    <property type="entry name" value="PAS_fold"/>
</dbReference>
<keyword evidence="4" id="KW-0808">Transferase</keyword>
<dbReference type="InterPro" id="IPR052162">
    <property type="entry name" value="Sensor_kinase/Photoreceptor"/>
</dbReference>
<dbReference type="InterPro" id="IPR001610">
    <property type="entry name" value="PAC"/>
</dbReference>
<dbReference type="PROSITE" id="PS50112">
    <property type="entry name" value="PAS"/>
    <property type="match status" value="3"/>
</dbReference>
<dbReference type="InterPro" id="IPR000700">
    <property type="entry name" value="PAS-assoc_C"/>
</dbReference>
<evidence type="ECO:0000256" key="4">
    <source>
        <dbReference type="ARBA" id="ARBA00022679"/>
    </source>
</evidence>
<sequence>MVLEDGALMPDYTIIDNTCDLTNSQPKISVLYVDDESNLLELGKLFLEDTGEFLVDILYSAEEALSSSNLRFYDAIISDYQMPDMDGIEFLKEVRKQIGDTPFIIFTGKGREDVVIEAINNGADFYLQKGGEARSQYAELSHKIKQAVGKKRAERSLRDSKKQLSDIIEFLPDATFAINKSGLVIAWNRAIEEMTGISSAQIMGKGNYEYALPFYGHRRPLLLDLIQNPDNTITSYYSNINRIGNAITAEAVLSFPKGNDVYTLIKACPLYNQSGEITGAIESIRDITQAKKTGLSLIESEIKFRNLVEYSRDSILIVDFFGIIQFLNPTGLSMVDEDNLDQIIGKKYLRNYIHPDFLEMVIKDMNLIAQGNEGYTLQYKLVTGKNREIWVEGHGRKIPHQHSEAILISLREITERKLAEEKLRESEEKFRSFAELQPQMVFETDIHLTLTYINQHGRSESQTPQNIIKEGISALDFIHPSYHTKVKDNIQKLIDGIPYELEEYLAIRKDGSTFPINIYSSPIYRNGTVTGIRGVIIDISERKRFETELKESEEKFRALVEQSHDGTIIVDFSGNVLFANPRIGIIIGHTNVQNLVHNSNIFSFILPEFHEQIKHDMNEVKSGHEGYAVLYQVQTVDNRKIWIECTGKKISYSGFPAILLSIHDITERKIAEDALRDSEEKMGTIFRNNPVALTVVSAADGVFADVNEAFLKMTGYEKSSVIGKTSEELGIFSDNNQYRNLLSLLQNQKPVSGLEIICQKASGEKNICRFSSGFIMMGNKPHILSSIEDITMQKSLQSAFEALIRSMVGTIGINSLKTITENIHSWLNADCTMIGEILEDKKTVKVLSMILDGKEIYDYSYTLVGTPCENVAEKGFCVYTDDVEKIFPNSPDLQEFNIRGYIGTPLRNSDGEVVGILCALFRQPIEPSIAIQKILEIIAVKAAAEIERAQIEKTLLKSQRDLEEAMDLANLANWEYDVARDMFTFNDRFYSLYGTTAEREGGYHMSSQTYARKFSLPGDSHLVAKEVERDIQATDPNFLSHVEHRIIRGDGEVRHISVRIRITKDNLGRTTKTHGVNQDITERKRAEEVIRKANRQLSLLTGITRHDILNKISVMYTLLELGQLECKDPELSGYLQSTISTIEEIQSLIEFTRVYEELGSQEPQWVDLQSVISKLHIPDSIHFIKDIADISIFADLMIQKVFFTLLDNSIRHGQKVTEIRIFTKEIKGGIVVIWEDNGLGIAYDEKEEIFGKGFGKNTGFGLFLAQEILNLTDICIKETGIPGDGARFEIFILPDGWKKS</sequence>
<evidence type="ECO:0000259" key="10">
    <source>
        <dbReference type="PROSITE" id="PS50113"/>
    </source>
</evidence>
<protein>
    <recommendedName>
        <fullName evidence="2">histidine kinase</fullName>
        <ecNumber evidence="2">2.7.13.3</ecNumber>
    </recommendedName>
</protein>
<dbReference type="Proteomes" id="UP000694228">
    <property type="component" value="Chromosome"/>
</dbReference>